<evidence type="ECO:0000313" key="10">
    <source>
        <dbReference type="Proteomes" id="UP000016666"/>
    </source>
</evidence>
<dbReference type="Pfam" id="PF08704">
    <property type="entry name" value="GCD14"/>
    <property type="match status" value="1"/>
</dbReference>
<protein>
    <recommendedName>
        <fullName evidence="1">tRNA (adenine(58)-N(1))-methyltransferase</fullName>
        <ecNumber evidence="1">2.1.1.220</ecNumber>
    </recommendedName>
</protein>
<dbReference type="SUPFAM" id="SSF53335">
    <property type="entry name" value="S-adenosyl-L-methionine-dependent methyltransferases"/>
    <property type="match status" value="1"/>
</dbReference>
<dbReference type="InterPro" id="IPR049470">
    <property type="entry name" value="TRM61_C"/>
</dbReference>
<dbReference type="OMA" id="CKFTARN"/>
<dbReference type="InterPro" id="IPR014816">
    <property type="entry name" value="tRNA_MeTrfase_Gcd14"/>
</dbReference>
<dbReference type="InterPro" id="IPR029063">
    <property type="entry name" value="SAM-dependent_MTases_sf"/>
</dbReference>
<feature type="domain" description="tRNA (adenine(58)-N(1))-methyltransferase catalytic subunit TRM61 C-terminal" evidence="8">
    <location>
        <begin position="374"/>
        <end position="622"/>
    </location>
</feature>
<accession>A0A493TT51</accession>
<dbReference type="CDD" id="cd02440">
    <property type="entry name" value="AdoMet_MTases"/>
    <property type="match status" value="1"/>
</dbReference>
<keyword evidence="3" id="KW-0808">Transferase</keyword>
<reference evidence="9 10" key="1">
    <citation type="submission" date="2017-10" db="EMBL/GenBank/DDBJ databases">
        <title>A new Pekin duck reference genome.</title>
        <authorList>
            <person name="Hou Z.-C."/>
            <person name="Zhou Z.-K."/>
            <person name="Zhu F."/>
            <person name="Hou S.-S."/>
        </authorList>
    </citation>
    <scope>NUCLEOTIDE SEQUENCE [LARGE SCALE GENOMIC DNA]</scope>
</reference>
<feature type="compositionally biased region" description="Low complexity" evidence="7">
    <location>
        <begin position="226"/>
        <end position="243"/>
    </location>
</feature>
<feature type="compositionally biased region" description="Basic residues" evidence="7">
    <location>
        <begin position="148"/>
        <end position="162"/>
    </location>
</feature>
<dbReference type="Gene3D" id="3.40.50.150">
    <property type="entry name" value="Vaccinia Virus protein VP39"/>
    <property type="match status" value="1"/>
</dbReference>
<keyword evidence="4" id="KW-0949">S-adenosyl-L-methionine</keyword>
<keyword evidence="2" id="KW-0489">Methyltransferase</keyword>
<keyword evidence="10" id="KW-1185">Reference proteome</keyword>
<dbReference type="PANTHER" id="PTHR12133">
    <property type="entry name" value="TRNA (ADENINE(58)-N(1))-METHYLTRANSFERASE"/>
    <property type="match status" value="1"/>
</dbReference>
<proteinExistence type="predicted"/>
<comment type="catalytic activity">
    <reaction evidence="6">
        <text>an adenosine in mRNA + S-adenosyl-L-methionine = an N(1)-methyladenosine in mRNA + S-adenosyl-L-homocysteine + H(+)</text>
        <dbReference type="Rhea" id="RHEA:55392"/>
        <dbReference type="Rhea" id="RHEA-COMP:12414"/>
        <dbReference type="Rhea" id="RHEA-COMP:12415"/>
        <dbReference type="ChEBI" id="CHEBI:15378"/>
        <dbReference type="ChEBI" id="CHEBI:57856"/>
        <dbReference type="ChEBI" id="CHEBI:59789"/>
        <dbReference type="ChEBI" id="CHEBI:74411"/>
        <dbReference type="ChEBI" id="CHEBI:74491"/>
    </reaction>
</comment>
<keyword evidence="5" id="KW-0819">tRNA processing</keyword>
<evidence type="ECO:0000256" key="1">
    <source>
        <dbReference type="ARBA" id="ARBA00012796"/>
    </source>
</evidence>
<dbReference type="GO" id="GO:0160107">
    <property type="term" value="F:tRNA (adenine(58)-N1)-methyltransferase activity"/>
    <property type="evidence" value="ECO:0007669"/>
    <property type="project" value="UniProtKB-EC"/>
</dbReference>
<feature type="compositionally biased region" description="Basic and acidic residues" evidence="7">
    <location>
        <begin position="209"/>
        <end position="225"/>
    </location>
</feature>
<evidence type="ECO:0000256" key="6">
    <source>
        <dbReference type="ARBA" id="ARBA00048481"/>
    </source>
</evidence>
<dbReference type="Ensembl" id="ENSAPLT00000019296.1">
    <property type="protein sequence ID" value="ENSAPLP00000028974.1"/>
    <property type="gene ID" value="ENSAPLG00000023240.1"/>
</dbReference>
<gene>
    <name evidence="9" type="primary">TRMT61B</name>
</gene>
<feature type="compositionally biased region" description="Gly residues" evidence="7">
    <location>
        <begin position="283"/>
        <end position="292"/>
    </location>
</feature>
<dbReference type="GO" id="GO:0030488">
    <property type="term" value="P:tRNA methylation"/>
    <property type="evidence" value="ECO:0007669"/>
    <property type="project" value="InterPro"/>
</dbReference>
<name>A0A493TT51_ANAPP</name>
<evidence type="ECO:0000256" key="2">
    <source>
        <dbReference type="ARBA" id="ARBA00022603"/>
    </source>
</evidence>
<evidence type="ECO:0000259" key="8">
    <source>
        <dbReference type="Pfam" id="PF08704"/>
    </source>
</evidence>
<dbReference type="FunFam" id="3.40.50.150:FF:000181">
    <property type="entry name" value="tRNA (Adenine(58)-N(1))-methyltransferase, mitochondrial isoform X4"/>
    <property type="match status" value="1"/>
</dbReference>
<dbReference type="STRING" id="8840.ENSAPLP00000028974"/>
<dbReference type="Proteomes" id="UP000016666">
    <property type="component" value="Chromosome 3"/>
</dbReference>
<organism evidence="9 10">
    <name type="scientific">Anas platyrhynchos platyrhynchos</name>
    <name type="common">Northern mallard</name>
    <dbReference type="NCBI Taxonomy" id="8840"/>
    <lineage>
        <taxon>Eukaryota</taxon>
        <taxon>Metazoa</taxon>
        <taxon>Chordata</taxon>
        <taxon>Craniata</taxon>
        <taxon>Vertebrata</taxon>
        <taxon>Euteleostomi</taxon>
        <taxon>Archelosauria</taxon>
        <taxon>Archosauria</taxon>
        <taxon>Dinosauria</taxon>
        <taxon>Saurischia</taxon>
        <taxon>Theropoda</taxon>
        <taxon>Coelurosauria</taxon>
        <taxon>Aves</taxon>
        <taxon>Neognathae</taxon>
        <taxon>Galloanserae</taxon>
        <taxon>Anseriformes</taxon>
        <taxon>Anatidae</taxon>
        <taxon>Anatinae</taxon>
        <taxon>Anas</taxon>
    </lineage>
</organism>
<dbReference type="GO" id="GO:0031515">
    <property type="term" value="C:tRNA (m1A) methyltransferase complex"/>
    <property type="evidence" value="ECO:0007669"/>
    <property type="project" value="InterPro"/>
</dbReference>
<dbReference type="PROSITE" id="PS51620">
    <property type="entry name" value="SAM_TRM61"/>
    <property type="match status" value="1"/>
</dbReference>
<evidence type="ECO:0000313" key="9">
    <source>
        <dbReference type="Ensembl" id="ENSAPLP00000028974.1"/>
    </source>
</evidence>
<evidence type="ECO:0000256" key="5">
    <source>
        <dbReference type="ARBA" id="ARBA00022694"/>
    </source>
</evidence>
<sequence>MGGRERGDPPQPPQKRRGDGAGPSLAPCPPAGLSPATPRPRHMAPGGRGEAARPRSAAPPHPPPPPSPPLTAIPAPPPTPHPAPYLIGGRAPPRRGPGQAGAGGAEVGGGHVLVPQAAARRLPDSQPPVRAADGQQPPVAGREGQGGPRRRLPAARCRRRHGAPSPALPRRRSPGRVFAASACAALPADAVPGPGRAERSGPGVGRGHGGLERGAEGAERREEAGVGRLAVPGGEAAEDAAAGAGRGGAERGSPGGAAAVPCRGAGAGGGAAQAARPAAGAVPAGGGRGAGSPRGAAAASRQRHREAARGGGAAAGRREAAGQEALAGGVRAAHAPRARHRLPQGARGGVFGGKGDGGAAFELVTRCFASPPPQDISAMLMMMDVHPGDTVLEAGSGSGALSLFLSRAVGPKGRVISYETRDDHHSLAKKNYRHWRAAWEIGHMEEWPDNVDFILKDISTAAEDMKSVTFDAITLDMISPQSALSVVHPSLKQGGVCTVYLANITQVIDLLDRIRTCKLPFLCESIVEVTHRKWLVLPAKIKNCKSSQTAETQENTEEETHQKDYDEIHIQDQIVLKDIECNELQKDVFLTESISDDAETYCSVPYVARPSNWQDAHSAFLTKLRKFRPMNS</sequence>
<evidence type="ECO:0000256" key="7">
    <source>
        <dbReference type="SAM" id="MobiDB-lite"/>
    </source>
</evidence>
<dbReference type="PANTHER" id="PTHR12133:SF1">
    <property type="entry name" value="TRNA (ADENINE(58)-N(1))-METHYLTRANSFERASE, MITOCHONDRIAL"/>
    <property type="match status" value="1"/>
</dbReference>
<evidence type="ECO:0000256" key="3">
    <source>
        <dbReference type="ARBA" id="ARBA00022679"/>
    </source>
</evidence>
<evidence type="ECO:0000256" key="4">
    <source>
        <dbReference type="ARBA" id="ARBA00022691"/>
    </source>
</evidence>
<dbReference type="GeneTree" id="ENSGT00940000154239"/>
<feature type="region of interest" description="Disordered" evidence="7">
    <location>
        <begin position="279"/>
        <end position="319"/>
    </location>
</feature>
<dbReference type="AlphaFoldDB" id="A0A493TT51"/>
<dbReference type="EC" id="2.1.1.220" evidence="1"/>
<feature type="region of interest" description="Disordered" evidence="7">
    <location>
        <begin position="1"/>
        <end position="256"/>
    </location>
</feature>
<reference evidence="9" key="2">
    <citation type="submission" date="2025-08" db="UniProtKB">
        <authorList>
            <consortium name="Ensembl"/>
        </authorList>
    </citation>
    <scope>IDENTIFICATION</scope>
</reference>
<feature type="compositionally biased region" description="Pro residues" evidence="7">
    <location>
        <begin position="57"/>
        <end position="83"/>
    </location>
</feature>
<dbReference type="GO" id="GO:0005739">
    <property type="term" value="C:mitochondrion"/>
    <property type="evidence" value="ECO:0007669"/>
    <property type="project" value="TreeGrafter"/>
</dbReference>
<feature type="compositionally biased region" description="Gly residues" evidence="7">
    <location>
        <begin position="98"/>
        <end position="111"/>
    </location>
</feature>
<reference evidence="9" key="3">
    <citation type="submission" date="2025-09" db="UniProtKB">
        <authorList>
            <consortium name="Ensembl"/>
        </authorList>
    </citation>
    <scope>IDENTIFICATION</scope>
</reference>
<feature type="compositionally biased region" description="Low complexity" evidence="7">
    <location>
        <begin position="175"/>
        <end position="190"/>
    </location>
</feature>